<protein>
    <recommendedName>
        <fullName evidence="7">RING-type domain-containing protein</fullName>
    </recommendedName>
</protein>
<dbReference type="PROSITE" id="PS50089">
    <property type="entry name" value="ZF_RING_2"/>
    <property type="match status" value="1"/>
</dbReference>
<dbReference type="AlphaFoldDB" id="A0AAN8K7K4"/>
<evidence type="ECO:0000256" key="2">
    <source>
        <dbReference type="ARBA" id="ARBA00022771"/>
    </source>
</evidence>
<dbReference type="Proteomes" id="UP001347796">
    <property type="component" value="Unassembled WGS sequence"/>
</dbReference>
<dbReference type="InterPro" id="IPR001370">
    <property type="entry name" value="BIR_rpt"/>
</dbReference>
<evidence type="ECO:0000313" key="9">
    <source>
        <dbReference type="Proteomes" id="UP001347796"/>
    </source>
</evidence>
<feature type="coiled-coil region" evidence="5">
    <location>
        <begin position="606"/>
        <end position="737"/>
    </location>
</feature>
<evidence type="ECO:0000313" key="8">
    <source>
        <dbReference type="EMBL" id="KAK6187248.1"/>
    </source>
</evidence>
<dbReference type="Gene3D" id="1.10.1170.10">
    <property type="entry name" value="Inhibitor Of Apoptosis Protein (2mihbC-IAP-1), Chain A"/>
    <property type="match status" value="3"/>
</dbReference>
<dbReference type="Pfam" id="PF13920">
    <property type="entry name" value="zf-C3HC4_3"/>
    <property type="match status" value="1"/>
</dbReference>
<evidence type="ECO:0000256" key="4">
    <source>
        <dbReference type="PROSITE-ProRule" id="PRU00175"/>
    </source>
</evidence>
<dbReference type="GO" id="GO:0008270">
    <property type="term" value="F:zinc ion binding"/>
    <property type="evidence" value="ECO:0007669"/>
    <property type="project" value="UniProtKB-KW"/>
</dbReference>
<evidence type="ECO:0000256" key="5">
    <source>
        <dbReference type="SAM" id="Coils"/>
    </source>
</evidence>
<dbReference type="GO" id="GO:0051726">
    <property type="term" value="P:regulation of cell cycle"/>
    <property type="evidence" value="ECO:0007669"/>
    <property type="project" value="TreeGrafter"/>
</dbReference>
<accession>A0AAN8K7K4</accession>
<dbReference type="PROSITE" id="PS50143">
    <property type="entry name" value="BIR_REPEAT_2"/>
    <property type="match status" value="3"/>
</dbReference>
<dbReference type="EMBL" id="JAZGQO010000004">
    <property type="protein sequence ID" value="KAK6187248.1"/>
    <property type="molecule type" value="Genomic_DNA"/>
</dbReference>
<dbReference type="Pfam" id="PF00653">
    <property type="entry name" value="BIR"/>
    <property type="match status" value="3"/>
</dbReference>
<dbReference type="SMART" id="SM00238">
    <property type="entry name" value="BIR"/>
    <property type="match status" value="2"/>
</dbReference>
<evidence type="ECO:0000256" key="6">
    <source>
        <dbReference type="SAM" id="MobiDB-lite"/>
    </source>
</evidence>
<feature type="compositionally biased region" description="Polar residues" evidence="6">
    <location>
        <begin position="143"/>
        <end position="152"/>
    </location>
</feature>
<dbReference type="GO" id="GO:0005634">
    <property type="term" value="C:nucleus"/>
    <property type="evidence" value="ECO:0007669"/>
    <property type="project" value="TreeGrafter"/>
</dbReference>
<name>A0AAN8K7K4_PATCE</name>
<comment type="caution">
    <text evidence="8">The sequence shown here is derived from an EMBL/GenBank/DDBJ whole genome shotgun (WGS) entry which is preliminary data.</text>
</comment>
<sequence length="816" mass="93411">MGETGDMLSQYFVRLASFQELINETQAGDSGCHRQTRVGNNKKQHVSVSDRTSFIKLARAGFYYAGPVEGIQCFICKPKARYLNWDIESPVAVHKILNPYCPFLQSFPASCSSENNICCNSTTTQSQATDDLISNHCCINSQQPDNPTQLQEPSDDRDELNDVSNTIRPDETPPNLGSNANMTRQSMNNVRRNLFSASPANSESNVNVDNNDRTDNNLIESRSQWSDHVEEYVGRIILPRIGDKLFNSYESFRVLSYPNPQDEASGEWAARGFVYIGDGKVQCVYCAGVVTSYREQLNIIDVHEKISPKGRYCCPMVSGMDVGNVSRKLEELVRKKLINKNNRPKNIKTGFPVLHPQYRSMEERLQSFRHWPKQYKPTKTQLAEAGFFHTGVVTKVICFCCGLSIRDWEPAADPWQQHALISPSCGFIKLVKGNEFIQQMAAIQQLVEVDPSVTEPVTSIGELNIADPYPPTLSTTLLAAYSTCGYNISTTQLLHLLQQFFINTRGRYPSVDMLKAAVLADGELKKHVDIIDLQGEQLQTNYRQLDNLDQVLTVKDQYYKATVASLNQHHNIVIDCKEQELVHKEQEFTQQLNHKDQELNHKDQELNHVSQELNHVSQELNHVSQELNHKEQEYTQQLNQVSQHYRCTKRQLRQQIREKDDHIENLSNRLQTAVDRHRSREDNFQQTLQQQMYVHQTQLQRKQTELETETAQLQAEIQKYEQELSNLVTEFTRMKSTVNNRENQQENQPNSAAVNQPNQPAINPDRCLICLCETRVVLFRPCKHVCCCTTCAPRFMDAPCPICRTTVQDWEIVFLS</sequence>
<dbReference type="CDD" id="cd00022">
    <property type="entry name" value="BIR"/>
    <property type="match status" value="1"/>
</dbReference>
<feature type="domain" description="RING-type" evidence="7">
    <location>
        <begin position="767"/>
        <end position="804"/>
    </location>
</feature>
<dbReference type="InterPro" id="IPR050784">
    <property type="entry name" value="IAP"/>
</dbReference>
<keyword evidence="9" id="KW-1185">Reference proteome</keyword>
<feature type="region of interest" description="Disordered" evidence="6">
    <location>
        <begin position="143"/>
        <end position="182"/>
    </location>
</feature>
<evidence type="ECO:0000256" key="3">
    <source>
        <dbReference type="ARBA" id="ARBA00022833"/>
    </source>
</evidence>
<dbReference type="CDD" id="cd16649">
    <property type="entry name" value="mRING-HC-C3HC5_CGRF1-like"/>
    <property type="match status" value="1"/>
</dbReference>
<organism evidence="8 9">
    <name type="scientific">Patella caerulea</name>
    <name type="common">Rayed Mediterranean limpet</name>
    <dbReference type="NCBI Taxonomy" id="87958"/>
    <lineage>
        <taxon>Eukaryota</taxon>
        <taxon>Metazoa</taxon>
        <taxon>Spiralia</taxon>
        <taxon>Lophotrochozoa</taxon>
        <taxon>Mollusca</taxon>
        <taxon>Gastropoda</taxon>
        <taxon>Patellogastropoda</taxon>
        <taxon>Patelloidea</taxon>
        <taxon>Patellidae</taxon>
        <taxon>Patella</taxon>
    </lineage>
</organism>
<dbReference type="SUPFAM" id="SSF57924">
    <property type="entry name" value="Inhibitor of apoptosis (IAP) repeat"/>
    <property type="match status" value="3"/>
</dbReference>
<gene>
    <name evidence="8" type="ORF">SNE40_005315</name>
</gene>
<dbReference type="InterPro" id="IPR013083">
    <property type="entry name" value="Znf_RING/FYVE/PHD"/>
</dbReference>
<comment type="similarity">
    <text evidence="1">Belongs to the IAP family.</text>
</comment>
<keyword evidence="5" id="KW-0175">Coiled coil</keyword>
<dbReference type="GO" id="GO:0005737">
    <property type="term" value="C:cytoplasm"/>
    <property type="evidence" value="ECO:0007669"/>
    <property type="project" value="TreeGrafter"/>
</dbReference>
<keyword evidence="2 4" id="KW-0863">Zinc-finger</keyword>
<keyword evidence="2 4" id="KW-0479">Metal-binding</keyword>
<dbReference type="Gene3D" id="3.30.40.10">
    <property type="entry name" value="Zinc/RING finger domain, C3HC4 (zinc finger)"/>
    <property type="match status" value="1"/>
</dbReference>
<dbReference type="InterPro" id="IPR001841">
    <property type="entry name" value="Znf_RING"/>
</dbReference>
<proteinExistence type="inferred from homology"/>
<dbReference type="PANTHER" id="PTHR10044:SF139">
    <property type="entry name" value="DEATH-ASSOCIATED INHIBITOR OF APOPTOSIS 2"/>
    <property type="match status" value="1"/>
</dbReference>
<evidence type="ECO:0000256" key="1">
    <source>
        <dbReference type="ARBA" id="ARBA00006672"/>
    </source>
</evidence>
<reference evidence="8 9" key="1">
    <citation type="submission" date="2024-01" db="EMBL/GenBank/DDBJ databases">
        <title>The genome of the rayed Mediterranean limpet Patella caerulea (Linnaeus, 1758).</title>
        <authorList>
            <person name="Anh-Thu Weber A."/>
            <person name="Halstead-Nussloch G."/>
        </authorList>
    </citation>
    <scope>NUCLEOTIDE SEQUENCE [LARGE SCALE GENOMIC DNA]</scope>
    <source>
        <strain evidence="8">AATW-2023a</strain>
        <tissue evidence="8">Whole specimen</tissue>
    </source>
</reference>
<dbReference type="PANTHER" id="PTHR10044">
    <property type="entry name" value="INHIBITOR OF APOPTOSIS"/>
    <property type="match status" value="1"/>
</dbReference>
<evidence type="ECO:0000259" key="7">
    <source>
        <dbReference type="PROSITE" id="PS50089"/>
    </source>
</evidence>
<keyword evidence="3" id="KW-0862">Zinc</keyword>